<dbReference type="InterPro" id="IPR010657">
    <property type="entry name" value="ImpA_N"/>
</dbReference>
<proteinExistence type="predicted"/>
<dbReference type="PANTHER" id="PTHR37951:SF1">
    <property type="entry name" value="TYPE VI SECRETION SYSTEM COMPONENT TSSA1"/>
    <property type="match status" value="1"/>
</dbReference>
<gene>
    <name evidence="2" type="primary">tssA</name>
    <name evidence="2" type="ORF">H3V53_22835</name>
</gene>
<accession>A0ABU8IWN0</accession>
<keyword evidence="3" id="KW-1185">Reference proteome</keyword>
<dbReference type="RefSeq" id="WP_336599923.1">
    <property type="nucleotide sequence ID" value="NZ_JACFYJ010000041.1"/>
</dbReference>
<organism evidence="2 3">
    <name type="scientific">Paraburkholderia bengalensis</name>
    <dbReference type="NCBI Taxonomy" id="2747562"/>
    <lineage>
        <taxon>Bacteria</taxon>
        <taxon>Pseudomonadati</taxon>
        <taxon>Pseudomonadota</taxon>
        <taxon>Betaproteobacteria</taxon>
        <taxon>Burkholderiales</taxon>
        <taxon>Burkholderiaceae</taxon>
        <taxon>Paraburkholderia</taxon>
    </lineage>
</organism>
<feature type="domain" description="ImpA N-terminal" evidence="1">
    <location>
        <begin position="21"/>
        <end position="144"/>
    </location>
</feature>
<dbReference type="PANTHER" id="PTHR37951">
    <property type="entry name" value="CYTOPLASMIC PROTEIN-RELATED"/>
    <property type="match status" value="1"/>
</dbReference>
<evidence type="ECO:0000313" key="2">
    <source>
        <dbReference type="EMBL" id="MEI5999940.1"/>
    </source>
</evidence>
<name>A0ABU8IWN0_9BURK</name>
<dbReference type="NCBIfam" id="TIGR03363">
    <property type="entry name" value="VI_chp_8"/>
    <property type="match status" value="1"/>
</dbReference>
<reference evidence="2 3" key="1">
    <citation type="journal article" date="2022" name="Arch. Microbiol.">
        <title>Paraburkholderia bengalensis sp. nov. isolated from roots of Oryza sativa, IR64.</title>
        <authorList>
            <person name="Nag P."/>
            <person name="Mondal N."/>
            <person name="Sarkar J."/>
            <person name="Das S."/>
        </authorList>
    </citation>
    <scope>NUCLEOTIDE SEQUENCE [LARGE SCALE GENOMIC DNA]</scope>
    <source>
        <strain evidence="2 3">IR64_4_BI</strain>
    </source>
</reference>
<evidence type="ECO:0000313" key="3">
    <source>
        <dbReference type="Proteomes" id="UP001386437"/>
    </source>
</evidence>
<sequence length="383" mass="42782">MKQSYPMDVATGLEIDLEALLAPVPEGDGAGVSLRYEPVYQQIRDARTQDDASVPMGEWERPLIKADWKCVAALATQALCTRSKDFQLAAWLCEAWTHQHRIEGFTAGTRVMAMLAEHYWQNAWPALEEGDADARVAPFVWLNDTLALVLTLYVPLLTIEGREPAHVNLDEWQRVIMEGSDEDGAELTRDLLDKHVTQGDNLAALTRLHQQLEIAHETWRGFERLLDTLLQHDAPHLGRVTDVLMRLSRAVTSLLGDRAMPVAPPSPQPDVPAIPPDNVAHTRAERPSWENGMSDVLQDAPVGSQSAVSREKSAFGGIESRAHAYQLIELAARYLTEHEPHSPTPFLLKRAVAWGQMSLPELMREVVRTDGDMSRFFALLEVD</sequence>
<comment type="caution">
    <text evidence="2">The sequence shown here is derived from an EMBL/GenBank/DDBJ whole genome shotgun (WGS) entry which is preliminary data.</text>
</comment>
<protein>
    <submittedName>
        <fullName evidence="2">Type VI secretion system protein TssA</fullName>
    </submittedName>
</protein>
<dbReference type="Pfam" id="PF06812">
    <property type="entry name" value="ImpA_N"/>
    <property type="match status" value="1"/>
</dbReference>
<evidence type="ECO:0000259" key="1">
    <source>
        <dbReference type="Pfam" id="PF06812"/>
    </source>
</evidence>
<dbReference type="InterPro" id="IPR017740">
    <property type="entry name" value="TssA-like"/>
</dbReference>
<dbReference type="Proteomes" id="UP001386437">
    <property type="component" value="Unassembled WGS sequence"/>
</dbReference>
<dbReference type="EMBL" id="JACFYJ010000041">
    <property type="protein sequence ID" value="MEI5999940.1"/>
    <property type="molecule type" value="Genomic_DNA"/>
</dbReference>